<evidence type="ECO:0000313" key="2">
    <source>
        <dbReference type="EMBL" id="POW05462.1"/>
    </source>
</evidence>
<dbReference type="Proteomes" id="UP000239156">
    <property type="component" value="Unassembled WGS sequence"/>
</dbReference>
<proteinExistence type="predicted"/>
<keyword evidence="3" id="KW-1185">Reference proteome</keyword>
<comment type="caution">
    <text evidence="2">The sequence shown here is derived from an EMBL/GenBank/DDBJ whole genome shotgun (WGS) entry which is preliminary data.</text>
</comment>
<feature type="compositionally biased region" description="Basic and acidic residues" evidence="1">
    <location>
        <begin position="22"/>
        <end position="35"/>
    </location>
</feature>
<protein>
    <submittedName>
        <fullName evidence="2">Uncharacterized protein</fullName>
    </submittedName>
</protein>
<reference evidence="2" key="1">
    <citation type="submission" date="2017-12" db="EMBL/GenBank/DDBJ databases">
        <title>Gene loss provides genomic basis for host adaptation in cereal stripe rust fungi.</title>
        <authorList>
            <person name="Xia C."/>
        </authorList>
    </citation>
    <scope>NUCLEOTIDE SEQUENCE [LARGE SCALE GENOMIC DNA]</scope>
    <source>
        <strain evidence="2">93-210</strain>
    </source>
</reference>
<sequence>MLDIVVKSFHAATRMTRPNGTKPEHYELKRPHESLDDPGLIRPGSHLPAHTYCPAGVGPEIAVLDQDSRMMIPIFCQSTITWIFTRTTKRQAAVFDSLALHFRQMIQKHTFSFVDQRDLIANKIRKVS</sequence>
<dbReference type="AlphaFoldDB" id="A0A2S4V7E6"/>
<gene>
    <name evidence="2" type="ORF">PSTT_09707</name>
</gene>
<evidence type="ECO:0000256" key="1">
    <source>
        <dbReference type="SAM" id="MobiDB-lite"/>
    </source>
</evidence>
<dbReference type="EMBL" id="PKSL01000098">
    <property type="protein sequence ID" value="POW05462.1"/>
    <property type="molecule type" value="Genomic_DNA"/>
</dbReference>
<organism evidence="2 3">
    <name type="scientific">Puccinia striiformis</name>
    <dbReference type="NCBI Taxonomy" id="27350"/>
    <lineage>
        <taxon>Eukaryota</taxon>
        <taxon>Fungi</taxon>
        <taxon>Dikarya</taxon>
        <taxon>Basidiomycota</taxon>
        <taxon>Pucciniomycotina</taxon>
        <taxon>Pucciniomycetes</taxon>
        <taxon>Pucciniales</taxon>
        <taxon>Pucciniaceae</taxon>
        <taxon>Puccinia</taxon>
    </lineage>
</organism>
<dbReference type="VEuPathDB" id="FungiDB:PSTT_09707"/>
<feature type="region of interest" description="Disordered" evidence="1">
    <location>
        <begin position="16"/>
        <end position="40"/>
    </location>
</feature>
<name>A0A2S4V7E6_9BASI</name>
<evidence type="ECO:0000313" key="3">
    <source>
        <dbReference type="Proteomes" id="UP000239156"/>
    </source>
</evidence>
<accession>A0A2S4V7E6</accession>